<evidence type="ECO:0000256" key="1">
    <source>
        <dbReference type="SAM" id="Phobius"/>
    </source>
</evidence>
<dbReference type="KEGG" id="nfn:NFRAN_0906"/>
<dbReference type="Proteomes" id="UP000294299">
    <property type="component" value="Chromosome NFRAN"/>
</dbReference>
<gene>
    <name evidence="2" type="ORF">NFRAN_0906</name>
</gene>
<accession>A0A484I699</accession>
<dbReference type="AlphaFoldDB" id="A0A484I699"/>
<proteinExistence type="predicted"/>
<name>A0A484I699_9ARCH</name>
<sequence length="91" mass="10657">MSLLSVLSQTSSMFQNFGLQIGPQYDPLFYDVMIYIFGTMLFGVFLLGAISFWLRRKGLGGQSAKEKWTQELEKYFQREQIGLMPDEKHHW</sequence>
<dbReference type="OrthoDB" id="5956at2157"/>
<evidence type="ECO:0000313" key="3">
    <source>
        <dbReference type="Proteomes" id="UP000294299"/>
    </source>
</evidence>
<dbReference type="RefSeq" id="WP_197731110.1">
    <property type="nucleotide sequence ID" value="NZ_LR216287.1"/>
</dbReference>
<keyword evidence="3" id="KW-1185">Reference proteome</keyword>
<keyword evidence="1" id="KW-1133">Transmembrane helix</keyword>
<feature type="transmembrane region" description="Helical" evidence="1">
    <location>
        <begin position="32"/>
        <end position="54"/>
    </location>
</feature>
<keyword evidence="1" id="KW-0812">Transmembrane</keyword>
<organism evidence="2 3">
    <name type="scientific">Candidatus Nitrosocosmicus franklandianus</name>
    <dbReference type="NCBI Taxonomy" id="1798806"/>
    <lineage>
        <taxon>Archaea</taxon>
        <taxon>Nitrososphaerota</taxon>
        <taxon>Nitrososphaeria</taxon>
        <taxon>Nitrososphaerales</taxon>
        <taxon>Nitrososphaeraceae</taxon>
        <taxon>Candidatus Nitrosocosmicus</taxon>
    </lineage>
</organism>
<protein>
    <submittedName>
        <fullName evidence="2">Uncharacterized protein</fullName>
    </submittedName>
</protein>
<evidence type="ECO:0000313" key="2">
    <source>
        <dbReference type="EMBL" id="VFJ13228.1"/>
    </source>
</evidence>
<dbReference type="GeneID" id="39420379"/>
<keyword evidence="1" id="KW-0472">Membrane</keyword>
<dbReference type="EMBL" id="LR216287">
    <property type="protein sequence ID" value="VFJ13228.1"/>
    <property type="molecule type" value="Genomic_DNA"/>
</dbReference>
<reference evidence="2 3" key="1">
    <citation type="submission" date="2019-02" db="EMBL/GenBank/DDBJ databases">
        <authorList>
            <person name="Lehtovirta-Morley E L."/>
        </authorList>
    </citation>
    <scope>NUCLEOTIDE SEQUENCE [LARGE SCALE GENOMIC DNA]</scope>
    <source>
        <strain evidence="2">NFRAN1</strain>
    </source>
</reference>